<accession>A0AAD9UGT9</accession>
<keyword evidence="1" id="KW-0812">Transmembrane</keyword>
<name>A0AAD9UGT9_RIDPI</name>
<proteinExistence type="predicted"/>
<keyword evidence="1" id="KW-0472">Membrane</keyword>
<dbReference type="PANTHER" id="PTHR36694">
    <property type="entry name" value="PASIFLORA 1, ISOFORM A-RELATED"/>
    <property type="match status" value="1"/>
</dbReference>
<evidence type="ECO:0000313" key="3">
    <source>
        <dbReference type="Proteomes" id="UP001209878"/>
    </source>
</evidence>
<sequence length="223" mass="24132">MTTGSCVLCPNLDLRKACLLSGITTLLCNLTEMCFVAYKLVTLGEINTETEKPSSGSKRGETLASIFLLLLIAAVLSSLSVVKGAAHKSRKSMIPWLVFIAPVGVYGSVLVTLDYVVHGTTTENIVELVVWIAFIAVDVICFRGVVRYYRHLANESHSQTERRHLSAVFTISGGESGGRVGIVEVTLFPPAYEDVIVEGAPKYTVTSDGRVVPIDTKPPDYIP</sequence>
<dbReference type="Proteomes" id="UP001209878">
    <property type="component" value="Unassembled WGS sequence"/>
</dbReference>
<gene>
    <name evidence="2" type="ORF">NP493_122g07069</name>
</gene>
<comment type="caution">
    <text evidence="2">The sequence shown here is derived from an EMBL/GenBank/DDBJ whole genome shotgun (WGS) entry which is preliminary data.</text>
</comment>
<feature type="transmembrane region" description="Helical" evidence="1">
    <location>
        <begin position="63"/>
        <end position="82"/>
    </location>
</feature>
<dbReference type="AlphaFoldDB" id="A0AAD9UGT9"/>
<reference evidence="2" key="1">
    <citation type="journal article" date="2023" name="Mol. Biol. Evol.">
        <title>Third-Generation Sequencing Reveals the Adaptive Role of the Epigenome in Three Deep-Sea Polychaetes.</title>
        <authorList>
            <person name="Perez M."/>
            <person name="Aroh O."/>
            <person name="Sun Y."/>
            <person name="Lan Y."/>
            <person name="Juniper S.K."/>
            <person name="Young C.R."/>
            <person name="Angers B."/>
            <person name="Qian P.Y."/>
        </authorList>
    </citation>
    <scope>NUCLEOTIDE SEQUENCE</scope>
    <source>
        <strain evidence="2">R07B-5</strain>
    </source>
</reference>
<evidence type="ECO:0000256" key="1">
    <source>
        <dbReference type="SAM" id="Phobius"/>
    </source>
</evidence>
<keyword evidence="3" id="KW-1185">Reference proteome</keyword>
<organism evidence="2 3">
    <name type="scientific">Ridgeia piscesae</name>
    <name type="common">Tubeworm</name>
    <dbReference type="NCBI Taxonomy" id="27915"/>
    <lineage>
        <taxon>Eukaryota</taxon>
        <taxon>Metazoa</taxon>
        <taxon>Spiralia</taxon>
        <taxon>Lophotrochozoa</taxon>
        <taxon>Annelida</taxon>
        <taxon>Polychaeta</taxon>
        <taxon>Sedentaria</taxon>
        <taxon>Canalipalpata</taxon>
        <taxon>Sabellida</taxon>
        <taxon>Siboglinidae</taxon>
        <taxon>Ridgeia</taxon>
    </lineage>
</organism>
<feature type="transmembrane region" description="Helical" evidence="1">
    <location>
        <begin position="128"/>
        <end position="146"/>
    </location>
</feature>
<protein>
    <submittedName>
        <fullName evidence="2">Uncharacterized protein</fullName>
    </submittedName>
</protein>
<feature type="transmembrane region" description="Helical" evidence="1">
    <location>
        <begin position="94"/>
        <end position="116"/>
    </location>
</feature>
<keyword evidence="1" id="KW-1133">Transmembrane helix</keyword>
<evidence type="ECO:0000313" key="2">
    <source>
        <dbReference type="EMBL" id="KAK2188854.1"/>
    </source>
</evidence>
<dbReference type="EMBL" id="JAODUO010000121">
    <property type="protein sequence ID" value="KAK2188854.1"/>
    <property type="molecule type" value="Genomic_DNA"/>
</dbReference>
<dbReference type="PANTHER" id="PTHR36694:SF11">
    <property type="entry name" value="LP21121P-RELATED"/>
    <property type="match status" value="1"/>
</dbReference>